<dbReference type="Proteomes" id="UP000005240">
    <property type="component" value="Unassembled WGS sequence"/>
</dbReference>
<reference evidence="7" key="1">
    <citation type="submission" date="2009-11" db="EMBL/GenBank/DDBJ databases">
        <authorList>
            <consortium name="The Broad Institute Genome Sequencing Platform"/>
            <person name="Ward D."/>
            <person name="Feldgarden M."/>
            <person name="Earl A."/>
            <person name="Young S.K."/>
            <person name="Zeng Q."/>
            <person name="Koehrsen M."/>
            <person name="Alvarado L."/>
            <person name="Berlin A."/>
            <person name="Bochicchio J."/>
            <person name="Borenstein D."/>
            <person name="Chapman S.B."/>
            <person name="Chen Z."/>
            <person name="Engels R."/>
            <person name="Freedman E."/>
            <person name="Gellesch M."/>
            <person name="Goldberg J."/>
            <person name="Griggs A."/>
            <person name="Gujja S."/>
            <person name="Heilman E."/>
            <person name="Heiman D."/>
            <person name="Hepburn T."/>
            <person name="Howarth C."/>
            <person name="Jen D."/>
            <person name="Larson L."/>
            <person name="Lewis B."/>
            <person name="Mehta T."/>
            <person name="Park D."/>
            <person name="Pearson M."/>
            <person name="Roberts A."/>
            <person name="Saif S."/>
            <person name="Shea T."/>
            <person name="Shenoy N."/>
            <person name="Sisk P."/>
            <person name="Stolte C."/>
            <person name="Sykes S."/>
            <person name="Thomson T."/>
            <person name="Walk T."/>
            <person name="White J."/>
            <person name="Yandava C."/>
            <person name="Izard J."/>
            <person name="Baranova O.V."/>
            <person name="Blanton J.M."/>
            <person name="Tanner A.C."/>
            <person name="Dewhirst F.E."/>
            <person name="Haas B."/>
            <person name="Nusbaum C."/>
            <person name="Birren B."/>
        </authorList>
    </citation>
    <scope>NUCLEOTIDE SEQUENCE [LARGE SCALE GENOMIC DNA]</scope>
    <source>
        <strain evidence="7">1-1 BBBD Race 1</strain>
    </source>
</reference>
<dbReference type="EnsemblFungi" id="PTTG_00960-t43_1">
    <property type="protein sequence ID" value="PTTG_00960-t43_1-p1"/>
    <property type="gene ID" value="PTTG_00960"/>
</dbReference>
<reference evidence="7" key="2">
    <citation type="submission" date="2016-05" db="EMBL/GenBank/DDBJ databases">
        <title>Comparative analysis highlights variable genome content of wheat rusts and divergence of the mating loci.</title>
        <authorList>
            <person name="Cuomo C.A."/>
            <person name="Bakkeren G."/>
            <person name="Szabo L."/>
            <person name="Khalil H."/>
            <person name="Joly D."/>
            <person name="Goldberg J."/>
            <person name="Young S."/>
            <person name="Zeng Q."/>
            <person name="Fellers J."/>
        </authorList>
    </citation>
    <scope>NUCLEOTIDE SEQUENCE [LARGE SCALE GENOMIC DNA]</scope>
    <source>
        <strain evidence="7">1-1 BBBD Race 1</strain>
    </source>
</reference>
<dbReference type="STRING" id="630390.A0A180GW47"/>
<dbReference type="InterPro" id="IPR030667">
    <property type="entry name" value="APP-BP1"/>
</dbReference>
<dbReference type="FunFam" id="3.40.50.720:FF:000475">
    <property type="entry name" value="NEDD8-activating enzyme E1 regulatory subunit"/>
    <property type="match status" value="1"/>
</dbReference>
<keyword evidence="9" id="KW-1185">Reference proteome</keyword>
<evidence type="ECO:0000313" key="9">
    <source>
        <dbReference type="Proteomes" id="UP000005240"/>
    </source>
</evidence>
<proteinExistence type="inferred from homology"/>
<dbReference type="Gene3D" id="3.40.50.720">
    <property type="entry name" value="NAD(P)-binding Rossmann-like Domain"/>
    <property type="match status" value="2"/>
</dbReference>
<keyword evidence="4 5" id="KW-0833">Ubl conjugation pathway</keyword>
<dbReference type="AlphaFoldDB" id="A0A180GW47"/>
<accession>A0A180GW47</accession>
<gene>
    <name evidence="7" type="ORF">PTTG_00960</name>
</gene>
<dbReference type="PANTHER" id="PTHR10953">
    <property type="entry name" value="UBIQUITIN-ACTIVATING ENZYME E1"/>
    <property type="match status" value="1"/>
</dbReference>
<feature type="compositionally biased region" description="Basic and acidic residues" evidence="6">
    <location>
        <begin position="1"/>
        <end position="27"/>
    </location>
</feature>
<evidence type="ECO:0000256" key="4">
    <source>
        <dbReference type="ARBA" id="ARBA00022786"/>
    </source>
</evidence>
<evidence type="ECO:0000256" key="1">
    <source>
        <dbReference type="ARBA" id="ARBA00005032"/>
    </source>
</evidence>
<evidence type="ECO:0000256" key="6">
    <source>
        <dbReference type="SAM" id="MobiDB-lite"/>
    </source>
</evidence>
<comment type="pathway">
    <text evidence="1 5">Protein modification; protein neddylation.</text>
</comment>
<dbReference type="GO" id="GO:0019781">
    <property type="term" value="F:NEDD8 activating enzyme activity"/>
    <property type="evidence" value="ECO:0007669"/>
    <property type="project" value="UniProtKB-UniRule"/>
</dbReference>
<dbReference type="EMBL" id="ADAS02000019">
    <property type="protein sequence ID" value="OAV96502.1"/>
    <property type="molecule type" value="Genomic_DNA"/>
</dbReference>
<reference evidence="8" key="4">
    <citation type="submission" date="2025-05" db="UniProtKB">
        <authorList>
            <consortium name="EnsemblFungi"/>
        </authorList>
    </citation>
    <scope>IDENTIFICATION</scope>
    <source>
        <strain evidence="8">isolate 1-1 / race 1 (BBBD)</strain>
    </source>
</reference>
<protein>
    <recommendedName>
        <fullName evidence="3 5">NEDD8-activating enzyme E1 regulatory subunit</fullName>
    </recommendedName>
</protein>
<organism evidence="7">
    <name type="scientific">Puccinia triticina (isolate 1-1 / race 1 (BBBD))</name>
    <name type="common">Brown leaf rust fungus</name>
    <dbReference type="NCBI Taxonomy" id="630390"/>
    <lineage>
        <taxon>Eukaryota</taxon>
        <taxon>Fungi</taxon>
        <taxon>Dikarya</taxon>
        <taxon>Basidiomycota</taxon>
        <taxon>Pucciniomycotina</taxon>
        <taxon>Pucciniomycetes</taxon>
        <taxon>Pucciniales</taxon>
        <taxon>Pucciniaceae</taxon>
        <taxon>Puccinia</taxon>
    </lineage>
</organism>
<comment type="function">
    <text evidence="5">Regulatory subunit of the dimeric UBA3-ULA1 E1 enzyme.</text>
</comment>
<feature type="compositionally biased region" description="Acidic residues" evidence="6">
    <location>
        <begin position="406"/>
        <end position="428"/>
    </location>
</feature>
<dbReference type="GO" id="GO:0005737">
    <property type="term" value="C:cytoplasm"/>
    <property type="evidence" value="ECO:0007669"/>
    <property type="project" value="TreeGrafter"/>
</dbReference>
<dbReference type="SUPFAM" id="SSF69572">
    <property type="entry name" value="Activating enzymes of the ubiquitin-like proteins"/>
    <property type="match status" value="2"/>
</dbReference>
<dbReference type="PIRSF" id="PIRSF039099">
    <property type="entry name" value="APP-BP1"/>
    <property type="match status" value="1"/>
</dbReference>
<dbReference type="GO" id="GO:0045116">
    <property type="term" value="P:protein neddylation"/>
    <property type="evidence" value="ECO:0007669"/>
    <property type="project" value="UniProtKB-UniRule"/>
</dbReference>
<evidence type="ECO:0000256" key="5">
    <source>
        <dbReference type="PIRNR" id="PIRNR039099"/>
    </source>
</evidence>
<comment type="similarity">
    <text evidence="2 5">Belongs to the ubiquitin-activating E1 family. ULA1 subfamily.</text>
</comment>
<dbReference type="UniPathway" id="UPA00885"/>
<reference evidence="8 9" key="3">
    <citation type="journal article" date="2017" name="G3 (Bethesda)">
        <title>Comparative analysis highlights variable genome content of wheat rusts and divergence of the mating loci.</title>
        <authorList>
            <person name="Cuomo C.A."/>
            <person name="Bakkeren G."/>
            <person name="Khalil H.B."/>
            <person name="Panwar V."/>
            <person name="Joly D."/>
            <person name="Linning R."/>
            <person name="Sakthikumar S."/>
            <person name="Song X."/>
            <person name="Adiconis X."/>
            <person name="Fan L."/>
            <person name="Goldberg J.M."/>
            <person name="Levin J.Z."/>
            <person name="Young S."/>
            <person name="Zeng Q."/>
            <person name="Anikster Y."/>
            <person name="Bruce M."/>
            <person name="Wang M."/>
            <person name="Yin C."/>
            <person name="McCallum B."/>
            <person name="Szabo L.J."/>
            <person name="Hulbert S."/>
            <person name="Chen X."/>
            <person name="Fellers J.P."/>
        </authorList>
    </citation>
    <scope>NUCLEOTIDE SEQUENCE</scope>
    <source>
        <strain evidence="9">Isolate 1-1 / race 1 (BBBD)</strain>
        <strain evidence="8">isolate 1-1 / race 1 (BBBD)</strain>
    </source>
</reference>
<evidence type="ECO:0000313" key="7">
    <source>
        <dbReference type="EMBL" id="OAV96502.1"/>
    </source>
</evidence>
<dbReference type="InterPro" id="IPR045886">
    <property type="entry name" value="ThiF/MoeB/HesA"/>
</dbReference>
<evidence type="ECO:0000256" key="3">
    <source>
        <dbReference type="ARBA" id="ARBA00015407"/>
    </source>
</evidence>
<sequence length="601" mass="67496">MKREAEIDSSESADKLPKTMSEKHGADQEAAFISPSSARPDRETQLFDRQLRLWESSGQERFKKGAVGICDCSATSTQIAKNLVLSGLGHVEMYDTGVVRQSDVGNSFFLEQASLGDCRATECRRLLGELSTSKHNPVMGNYHEIYNAEYWDGFDDLTGFSDWTAHICVRMVEDDEYVTESYCDRFNVPSIFVQTCGLVASIRVSIGEFNIIQTHSESLVDLRLDSPFPALSEFVESFDMEKMDSHEHAHVPAVVIIIHFLEVFKSKHDGKLPQNSAERGELKEMILAEKRNADEDNFDEAVGLIWKACQPTQVPAHIEKLFSSPHCDKAPWFDGQFWLLVRSLREFVKQHPNHQLPLSGVLPDMKSDTKNYIKMQTIYRQKAAEDLQTFKEIVQNIKSSLKGRTDDDDGDSDGGDGDEDSDEDGDQDGDYHDPPDYDVSPEMVETFVKNSAHIRVIRGDESPPGATGDISSRFKTECEPGNENYTVTWYIAFQALSDFRSKNDGEYPGMRKGQEDKDFDSLLQFALEFLDLSEGDKEAVPEKLEKALKEMVRSAGSELPHISSLVGGLVAQEVTKLITRQYVPMTGTCIFDGYRSSIGFV</sequence>
<feature type="region of interest" description="Disordered" evidence="6">
    <location>
        <begin position="401"/>
        <end position="440"/>
    </location>
</feature>
<evidence type="ECO:0000256" key="2">
    <source>
        <dbReference type="ARBA" id="ARBA00006868"/>
    </source>
</evidence>
<feature type="region of interest" description="Disordered" evidence="6">
    <location>
        <begin position="1"/>
        <end position="42"/>
    </location>
</feature>
<name>A0A180GW47_PUCT1</name>
<dbReference type="PANTHER" id="PTHR10953:SF29">
    <property type="entry name" value="NEDD8-ACTIVATING ENZYME E1 REGULATORY SUBUNIT"/>
    <property type="match status" value="1"/>
</dbReference>
<evidence type="ECO:0000313" key="8">
    <source>
        <dbReference type="EnsemblFungi" id="PTTG_00960-t43_1-p1"/>
    </source>
</evidence>
<dbReference type="VEuPathDB" id="FungiDB:PTTG_00960"/>
<dbReference type="FunFam" id="3.40.50.720:FF:000860">
    <property type="entry name" value="NEDD8-activating enzyme E1 regulatory subunit"/>
    <property type="match status" value="1"/>
</dbReference>
<dbReference type="InterPro" id="IPR035985">
    <property type="entry name" value="Ubiquitin-activating_enz"/>
</dbReference>
<dbReference type="OrthoDB" id="1708823at2759"/>